<proteinExistence type="predicted"/>
<keyword evidence="2" id="KW-1185">Reference proteome</keyword>
<evidence type="ECO:0000313" key="2">
    <source>
        <dbReference type="Proteomes" id="UP000655588"/>
    </source>
</evidence>
<dbReference type="Proteomes" id="UP000655588">
    <property type="component" value="Unassembled WGS sequence"/>
</dbReference>
<reference evidence="1" key="1">
    <citation type="submission" date="2019-11" db="EMBL/GenBank/DDBJ databases">
        <title>The nuclear and mitochondrial genomes of Frieseomelitta varia - a highly eusocial stingless bee (Meliponini) with a permanently sterile worker caste.</title>
        <authorList>
            <person name="Freitas F.C.P."/>
            <person name="Lourenco A.P."/>
            <person name="Nunes F.M.F."/>
            <person name="Paschoal A.R."/>
            <person name="Abreu F.C.P."/>
            <person name="Barbin F.O."/>
            <person name="Bataglia L."/>
            <person name="Cardoso-Junior C.A.M."/>
            <person name="Cervoni M.S."/>
            <person name="Silva S.R."/>
            <person name="Dalarmi F."/>
            <person name="Del Lama M.A."/>
            <person name="Depintor T.S."/>
            <person name="Ferreira K.M."/>
            <person name="Goria P.S."/>
            <person name="Jaskot M.C."/>
            <person name="Lago D.C."/>
            <person name="Luna-Lucena D."/>
            <person name="Moda L.M."/>
            <person name="Nascimento L."/>
            <person name="Pedrino M."/>
            <person name="Rabico F.O."/>
            <person name="Sanches F.C."/>
            <person name="Santos D.E."/>
            <person name="Santos C.G."/>
            <person name="Vieira J."/>
            <person name="Lopes T.F."/>
            <person name="Barchuk A.R."/>
            <person name="Hartfelder K."/>
            <person name="Simoes Z.L.P."/>
            <person name="Bitondi M.M.G."/>
            <person name="Pinheiro D.G."/>
        </authorList>
    </citation>
    <scope>NUCLEOTIDE SEQUENCE</scope>
    <source>
        <strain evidence="1">USP_RPSP 00005682</strain>
        <tissue evidence="1">Whole individual</tissue>
    </source>
</reference>
<organism evidence="1 2">
    <name type="scientific">Frieseomelitta varia</name>
    <dbReference type="NCBI Taxonomy" id="561572"/>
    <lineage>
        <taxon>Eukaryota</taxon>
        <taxon>Metazoa</taxon>
        <taxon>Ecdysozoa</taxon>
        <taxon>Arthropoda</taxon>
        <taxon>Hexapoda</taxon>
        <taxon>Insecta</taxon>
        <taxon>Pterygota</taxon>
        <taxon>Neoptera</taxon>
        <taxon>Endopterygota</taxon>
        <taxon>Hymenoptera</taxon>
        <taxon>Apocrita</taxon>
        <taxon>Aculeata</taxon>
        <taxon>Apoidea</taxon>
        <taxon>Anthophila</taxon>
        <taxon>Apidae</taxon>
        <taxon>Frieseomelitta</taxon>
    </lineage>
</organism>
<dbReference type="EMBL" id="WNWW01000650">
    <property type="protein sequence ID" value="KAF3422700.1"/>
    <property type="molecule type" value="Genomic_DNA"/>
</dbReference>
<sequence>MTNLDSFLCLLIMSYPGTLPNSALPYEDSTRKRFHPG</sequence>
<comment type="caution">
    <text evidence="1">The sequence shown here is derived from an EMBL/GenBank/DDBJ whole genome shotgun (WGS) entry which is preliminary data.</text>
</comment>
<name>A0A833RT70_9HYME</name>
<dbReference type="AlphaFoldDB" id="A0A833RT70"/>
<accession>A0A833RT70</accession>
<protein>
    <submittedName>
        <fullName evidence="1">Uncharacterized protein</fullName>
    </submittedName>
</protein>
<gene>
    <name evidence="1" type="ORF">E2986_14152</name>
</gene>
<evidence type="ECO:0000313" key="1">
    <source>
        <dbReference type="EMBL" id="KAF3422700.1"/>
    </source>
</evidence>